<dbReference type="Proteomes" id="UP001620520">
    <property type="component" value="Unassembled WGS sequence"/>
</dbReference>
<proteinExistence type="predicted"/>
<sequence length="408" mass="45814">MSYDLAVYLPEALDAEALTALVDASIGLQLEEIADGGSGDGPQNWHILRGKRAAYCFTLEGPFLVEPEDVPHEVTAAVLGAGVMYSILVEGAEPVSIAHAVRFAKRLAKEGNGAAQDLQTEEIWPKTSTRAAARPERDTMIDIVEVRWYHLMDEVRDDFPQRYLDLARQYLPEALPKRFGSYEPLQRNLARDGDQAFVKFFSEDCDVSTVGSFPTAGAYFKGVFGGHMKQDRPTRKGDVQVVSISIHRLALEDPRWREALERFFIAVAIELRSFYATAEVDSGWGWNGRSLWCYASKPSLYSQKEAWGQWLGLSPHPVWMAWFSPLYSDLVRPHLQGAVQKYPEGIMHRFGDGPLGREEIIERWPEAGEWVPVELTGAVGHPESRFADVMPERLTRMLVAPPPKPDRT</sequence>
<evidence type="ECO:0000313" key="1">
    <source>
        <dbReference type="EMBL" id="MFK4641354.1"/>
    </source>
</evidence>
<dbReference type="RefSeq" id="WP_189018489.1">
    <property type="nucleotide sequence ID" value="NZ_BMPM01000005.1"/>
</dbReference>
<gene>
    <name evidence="1" type="ORF">ABIA52_004243</name>
</gene>
<reference evidence="1 2" key="1">
    <citation type="submission" date="2024-10" db="EMBL/GenBank/DDBJ databases">
        <title>Novel secondary metabolite-producing bacteria for plant disease control.</title>
        <authorList>
            <person name="Chevrette M."/>
        </authorList>
    </citation>
    <scope>NUCLEOTIDE SEQUENCE [LARGE SCALE GENOMIC DNA]</scope>
    <source>
        <strain evidence="1 2">J30 TE3557</strain>
    </source>
</reference>
<keyword evidence="2" id="KW-1185">Reference proteome</keyword>
<organism evidence="1 2">
    <name type="scientific">Paenarthrobacter histidinolovorans</name>
    <dbReference type="NCBI Taxonomy" id="43664"/>
    <lineage>
        <taxon>Bacteria</taxon>
        <taxon>Bacillati</taxon>
        <taxon>Actinomycetota</taxon>
        <taxon>Actinomycetes</taxon>
        <taxon>Micrococcales</taxon>
        <taxon>Micrococcaceae</taxon>
        <taxon>Paenarthrobacter</taxon>
    </lineage>
</organism>
<evidence type="ECO:0000313" key="2">
    <source>
        <dbReference type="Proteomes" id="UP001620520"/>
    </source>
</evidence>
<accession>A0ABW8NCL5</accession>
<dbReference type="EMBL" id="JBIYEW010000003">
    <property type="protein sequence ID" value="MFK4641354.1"/>
    <property type="molecule type" value="Genomic_DNA"/>
</dbReference>
<protein>
    <submittedName>
        <fullName evidence="1">Uncharacterized protein</fullName>
    </submittedName>
</protein>
<name>A0ABW8NCL5_9MICC</name>
<comment type="caution">
    <text evidence="1">The sequence shown here is derived from an EMBL/GenBank/DDBJ whole genome shotgun (WGS) entry which is preliminary data.</text>
</comment>